<keyword evidence="5" id="KW-0597">Phosphoprotein</keyword>
<evidence type="ECO:0000256" key="14">
    <source>
        <dbReference type="ARBA" id="ARBA00029881"/>
    </source>
</evidence>
<evidence type="ECO:0000256" key="6">
    <source>
        <dbReference type="ARBA" id="ARBA00022741"/>
    </source>
</evidence>
<dbReference type="GO" id="GO:0006355">
    <property type="term" value="P:regulation of DNA-templated transcription"/>
    <property type="evidence" value="ECO:0007669"/>
    <property type="project" value="InterPro"/>
</dbReference>
<dbReference type="Pfam" id="PF00072">
    <property type="entry name" value="Response_reg"/>
    <property type="match status" value="1"/>
</dbReference>
<dbReference type="InterPro" id="IPR002197">
    <property type="entry name" value="HTH_Fis"/>
</dbReference>
<dbReference type="CDD" id="cd00009">
    <property type="entry name" value="AAA"/>
    <property type="match status" value="1"/>
</dbReference>
<dbReference type="Gene3D" id="3.40.50.2300">
    <property type="match status" value="1"/>
</dbReference>
<dbReference type="FunFam" id="3.40.50.300:FF:000006">
    <property type="entry name" value="DNA-binding transcriptional regulator NtrC"/>
    <property type="match status" value="1"/>
</dbReference>
<evidence type="ECO:0000256" key="8">
    <source>
        <dbReference type="ARBA" id="ARBA00023012"/>
    </source>
</evidence>
<dbReference type="PANTHER" id="PTHR32071:SF95">
    <property type="entry name" value="DNA-BINDING TRANSCRIPTIONAL REGULATOR NTRC"/>
    <property type="match status" value="1"/>
</dbReference>
<evidence type="ECO:0000256" key="4">
    <source>
        <dbReference type="ARBA" id="ARBA00022491"/>
    </source>
</evidence>
<feature type="domain" description="Response regulatory" evidence="17">
    <location>
        <begin position="5"/>
        <end position="119"/>
    </location>
</feature>
<dbReference type="PRINTS" id="PR01590">
    <property type="entry name" value="HTHFIS"/>
</dbReference>
<feature type="domain" description="Sigma-54 factor interaction" evidence="16">
    <location>
        <begin position="138"/>
        <end position="366"/>
    </location>
</feature>
<keyword evidence="10" id="KW-0238">DNA-binding</keyword>
<name>A0A3B0RXT8_9ZZZZ</name>
<dbReference type="SMART" id="SM00448">
    <property type="entry name" value="REC"/>
    <property type="match status" value="1"/>
</dbReference>
<dbReference type="SMART" id="SM00382">
    <property type="entry name" value="AAA"/>
    <property type="match status" value="1"/>
</dbReference>
<gene>
    <name evidence="18" type="ORF">MNBD_ALPHA04-1534</name>
</gene>
<dbReference type="InterPro" id="IPR025943">
    <property type="entry name" value="Sigma_54_int_dom_ATP-bd_2"/>
</dbReference>
<dbReference type="GO" id="GO:0005737">
    <property type="term" value="C:cytoplasm"/>
    <property type="evidence" value="ECO:0007669"/>
    <property type="project" value="UniProtKB-SubCell"/>
</dbReference>
<dbReference type="PANTHER" id="PTHR32071">
    <property type="entry name" value="TRANSCRIPTIONAL REGULATORY PROTEIN"/>
    <property type="match status" value="1"/>
</dbReference>
<dbReference type="PROSITE" id="PS50110">
    <property type="entry name" value="RESPONSE_REGULATORY"/>
    <property type="match status" value="1"/>
</dbReference>
<evidence type="ECO:0000256" key="9">
    <source>
        <dbReference type="ARBA" id="ARBA00023015"/>
    </source>
</evidence>
<dbReference type="InterPro" id="IPR058031">
    <property type="entry name" value="AAA_lid_NorR"/>
</dbReference>
<keyword evidence="6" id="KW-0547">Nucleotide-binding</keyword>
<dbReference type="GO" id="GO:0005524">
    <property type="term" value="F:ATP binding"/>
    <property type="evidence" value="ECO:0007669"/>
    <property type="project" value="UniProtKB-KW"/>
</dbReference>
<evidence type="ECO:0000256" key="7">
    <source>
        <dbReference type="ARBA" id="ARBA00022840"/>
    </source>
</evidence>
<evidence type="ECO:0000256" key="13">
    <source>
        <dbReference type="ARBA" id="ARBA00023231"/>
    </source>
</evidence>
<evidence type="ECO:0000313" key="18">
    <source>
        <dbReference type="EMBL" id="VAV95871.1"/>
    </source>
</evidence>
<dbReference type="Pfam" id="PF02954">
    <property type="entry name" value="HTH_8"/>
    <property type="match status" value="1"/>
</dbReference>
<dbReference type="Pfam" id="PF00158">
    <property type="entry name" value="Sigma54_activat"/>
    <property type="match status" value="1"/>
</dbReference>
<evidence type="ECO:0000256" key="12">
    <source>
        <dbReference type="ARBA" id="ARBA00023163"/>
    </source>
</evidence>
<evidence type="ECO:0000256" key="11">
    <source>
        <dbReference type="ARBA" id="ARBA00023159"/>
    </source>
</evidence>
<dbReference type="InterPro" id="IPR025662">
    <property type="entry name" value="Sigma_54_int_dom_ATP-bd_1"/>
</dbReference>
<dbReference type="PROSITE" id="PS50045">
    <property type="entry name" value="SIGMA54_INTERACT_4"/>
    <property type="match status" value="1"/>
</dbReference>
<evidence type="ECO:0000256" key="1">
    <source>
        <dbReference type="ARBA" id="ARBA00004496"/>
    </source>
</evidence>
<dbReference type="InterPro" id="IPR001789">
    <property type="entry name" value="Sig_transdc_resp-reg_receiver"/>
</dbReference>
<accession>A0A3B0RXT8</accession>
<keyword evidence="3" id="KW-0963">Cytoplasm</keyword>
<dbReference type="InterPro" id="IPR027417">
    <property type="entry name" value="P-loop_NTPase"/>
</dbReference>
<keyword evidence="8" id="KW-0902">Two-component regulatory system</keyword>
<dbReference type="GO" id="GO:0000160">
    <property type="term" value="P:phosphorelay signal transduction system"/>
    <property type="evidence" value="ECO:0007669"/>
    <property type="project" value="UniProtKB-KW"/>
</dbReference>
<dbReference type="Gene3D" id="3.40.50.300">
    <property type="entry name" value="P-loop containing nucleotide triphosphate hydrolases"/>
    <property type="match status" value="1"/>
</dbReference>
<dbReference type="AlphaFoldDB" id="A0A3B0RXT8"/>
<dbReference type="InterPro" id="IPR002078">
    <property type="entry name" value="Sigma_54_int"/>
</dbReference>
<dbReference type="EMBL" id="UOEF01000219">
    <property type="protein sequence ID" value="VAV95871.1"/>
    <property type="molecule type" value="Genomic_DNA"/>
</dbReference>
<dbReference type="InterPro" id="IPR003593">
    <property type="entry name" value="AAA+_ATPase"/>
</dbReference>
<keyword evidence="4" id="KW-0678">Repressor</keyword>
<evidence type="ECO:0000256" key="2">
    <source>
        <dbReference type="ARBA" id="ARBA00019059"/>
    </source>
</evidence>
<dbReference type="SUPFAM" id="SSF52540">
    <property type="entry name" value="P-loop containing nucleoside triphosphate hydrolases"/>
    <property type="match status" value="1"/>
</dbReference>
<comment type="subcellular location">
    <subcellularLocation>
        <location evidence="1">Cytoplasm</location>
    </subcellularLocation>
</comment>
<dbReference type="Pfam" id="PF25601">
    <property type="entry name" value="AAA_lid_14"/>
    <property type="match status" value="1"/>
</dbReference>
<evidence type="ECO:0000259" key="17">
    <source>
        <dbReference type="PROSITE" id="PS50110"/>
    </source>
</evidence>
<dbReference type="InterPro" id="IPR011006">
    <property type="entry name" value="CheY-like_superfamily"/>
</dbReference>
<protein>
    <recommendedName>
        <fullName evidence="2">DNA-binding transcriptional regulator NtrC</fullName>
    </recommendedName>
    <alternativeName>
        <fullName evidence="14">Nitrogen regulation protein NR(I)</fullName>
    </alternativeName>
    <alternativeName>
        <fullName evidence="15">Nitrogen regulator I</fullName>
    </alternativeName>
</protein>
<evidence type="ECO:0000259" key="16">
    <source>
        <dbReference type="PROSITE" id="PS50045"/>
    </source>
</evidence>
<keyword evidence="9" id="KW-0805">Transcription regulation</keyword>
<keyword evidence="12" id="KW-0804">Transcription</keyword>
<reference evidence="18" key="1">
    <citation type="submission" date="2018-06" db="EMBL/GenBank/DDBJ databases">
        <authorList>
            <person name="Zhirakovskaya E."/>
        </authorList>
    </citation>
    <scope>NUCLEOTIDE SEQUENCE</scope>
</reference>
<evidence type="ECO:0000256" key="3">
    <source>
        <dbReference type="ARBA" id="ARBA00022490"/>
    </source>
</evidence>
<dbReference type="SUPFAM" id="SSF52172">
    <property type="entry name" value="CheY-like"/>
    <property type="match status" value="1"/>
</dbReference>
<dbReference type="PROSITE" id="PS00675">
    <property type="entry name" value="SIGMA54_INTERACT_1"/>
    <property type="match status" value="1"/>
</dbReference>
<keyword evidence="11" id="KW-0010">Activator</keyword>
<dbReference type="PROSITE" id="PS00676">
    <property type="entry name" value="SIGMA54_INTERACT_2"/>
    <property type="match status" value="1"/>
</dbReference>
<organism evidence="18">
    <name type="scientific">hydrothermal vent metagenome</name>
    <dbReference type="NCBI Taxonomy" id="652676"/>
    <lineage>
        <taxon>unclassified sequences</taxon>
        <taxon>metagenomes</taxon>
        <taxon>ecological metagenomes</taxon>
    </lineage>
</organism>
<dbReference type="Gene3D" id="1.10.8.60">
    <property type="match status" value="1"/>
</dbReference>
<keyword evidence="7" id="KW-0067">ATP-binding</keyword>
<evidence type="ECO:0000256" key="10">
    <source>
        <dbReference type="ARBA" id="ARBA00023125"/>
    </source>
</evidence>
<dbReference type="InterPro" id="IPR009057">
    <property type="entry name" value="Homeodomain-like_sf"/>
</dbReference>
<evidence type="ECO:0000256" key="15">
    <source>
        <dbReference type="ARBA" id="ARBA00031910"/>
    </source>
</evidence>
<dbReference type="GO" id="GO:0043565">
    <property type="term" value="F:sequence-specific DNA binding"/>
    <property type="evidence" value="ECO:0007669"/>
    <property type="project" value="InterPro"/>
</dbReference>
<proteinExistence type="predicted"/>
<evidence type="ECO:0000256" key="5">
    <source>
        <dbReference type="ARBA" id="ARBA00022553"/>
    </source>
</evidence>
<keyword evidence="13" id="KW-0535">Nitrogen fixation</keyword>
<dbReference type="SUPFAM" id="SSF46689">
    <property type="entry name" value="Homeodomain-like"/>
    <property type="match status" value="1"/>
</dbReference>
<sequence length="472" mass="52183">MTQQRVLLVEDDRSVSHIISTALKAEGVEVESCKSVAERDALMAGGRFDLMITDVGLGEADGITTLKAVRDADPDLPVIVISAQNTLNTAVRANETGAYEYFPKPFDLDELIEVARQAMKPRTAEIQSPEMEDDNLPLVGRSPAMQEVYRMIARLLRNDLSVLILGESGTGKELVAEAIHKLGHRKSGPFIAVNMAAIPTDLIEAELFGHEKGAFTGAVNSAAGKFEQAQGGTLFLDEIGDMPMHAQTRLLRALQSGEINRVGGKGLIKLDVRIIAATNQDLPKLIEQGKFREDLFYRINVVPIDLPPLRDRVSDIPALANHFLAMAISEGLPQKQFSPGGLKLLQAYGWRGNVRELKNTIYRLVVTEREDELSEFAVRQILEIDQSKGDAQNLNYRFGDQVKEIVAQLFLDQANEGSIYARAMEKFEQPLLEDVMVRSGGNQIKAAKLLGINRNTLRKKLTEYEIDPALLR</sequence>
<dbReference type="Gene3D" id="1.10.10.60">
    <property type="entry name" value="Homeodomain-like"/>
    <property type="match status" value="1"/>
</dbReference>